<dbReference type="InterPro" id="IPR000914">
    <property type="entry name" value="SBP_5_dom"/>
</dbReference>
<dbReference type="GO" id="GO:0043190">
    <property type="term" value="C:ATP-binding cassette (ABC) transporter complex"/>
    <property type="evidence" value="ECO:0007669"/>
    <property type="project" value="InterPro"/>
</dbReference>
<feature type="domain" description="Solute-binding protein family 5" evidence="4">
    <location>
        <begin position="74"/>
        <end position="453"/>
    </location>
</feature>
<dbReference type="InterPro" id="IPR039424">
    <property type="entry name" value="SBP_5"/>
</dbReference>
<dbReference type="GO" id="GO:1904680">
    <property type="term" value="F:peptide transmembrane transporter activity"/>
    <property type="evidence" value="ECO:0007669"/>
    <property type="project" value="TreeGrafter"/>
</dbReference>
<evidence type="ECO:0000259" key="4">
    <source>
        <dbReference type="Pfam" id="PF00496"/>
    </source>
</evidence>
<dbReference type="Proteomes" id="UP000030901">
    <property type="component" value="Chromosome"/>
</dbReference>
<protein>
    <submittedName>
        <fullName evidence="5">ABC-type dipeptide transport system, periplasmic component</fullName>
    </submittedName>
</protein>
<dbReference type="RefSeq" id="WP_039103696.1">
    <property type="nucleotide sequence ID" value="NZ_CALYQC010000004.1"/>
</dbReference>
<comment type="similarity">
    <text evidence="1">Belongs to the bacterial solute-binding protein 5 family.</text>
</comment>
<dbReference type="GO" id="GO:0030288">
    <property type="term" value="C:outer membrane-bounded periplasmic space"/>
    <property type="evidence" value="ECO:0007669"/>
    <property type="project" value="TreeGrafter"/>
</dbReference>
<organism evidence="5 6">
    <name type="scientific">Frischella perrara</name>
    <dbReference type="NCBI Taxonomy" id="1267021"/>
    <lineage>
        <taxon>Bacteria</taxon>
        <taxon>Pseudomonadati</taxon>
        <taxon>Pseudomonadota</taxon>
        <taxon>Gammaproteobacteria</taxon>
        <taxon>Orbales</taxon>
        <taxon>Orbaceae</taxon>
        <taxon>Frischella</taxon>
    </lineage>
</organism>
<dbReference type="AlphaFoldDB" id="A0A0A7RYC0"/>
<feature type="signal peptide" evidence="3">
    <location>
        <begin position="1"/>
        <end position="28"/>
    </location>
</feature>
<dbReference type="Gene3D" id="3.10.105.10">
    <property type="entry name" value="Dipeptide-binding Protein, Domain 3"/>
    <property type="match status" value="1"/>
</dbReference>
<dbReference type="CDD" id="cd08493">
    <property type="entry name" value="PBP2_DppA_like"/>
    <property type="match status" value="1"/>
</dbReference>
<sequence>MSNLRKFKRKLILGAGLLAMLASSNIYAAGTLVYCAEASPENFNPQLVTSGISLDASAVPVFNRLVDFKLGTTEIIPSIAKSWEIDDSKTAYTFHLRDDVKWQSNKNFKPTRNLNADDVIFSFMRQKDANHPYHNVSGGQYEYFTSMGMDSLITSIEKVDDHTVVFHLAHQEAPFLADMAMSFASILSAEYADAMMKAGTPEKFDSNPIGTGPFTLVQYQKDSRILFKANPDYFGEKAKLDRLVFTITPDAAVRYAKLQKGECHVMPYPNIADVPQMKQDKNIVVDEMAGLNIGFLAYNMDKPPLNDIKVRKALTLAINKQAIIDAIYQGAAEPAKNFIPPTMWGYNNDVQDYPYDPEQAKQLLKEAGQENGFTINLWAMPVQRPYNPNARRMAEMVQADWAKIGVTAKIVSYEWGEYLTRVRNGEHDALFMGWNGDNGDPDNFFSVQLSCDAVKGGSNYAHWCYKPFDDLIQQGRVESDKEKRTELYKQAQVIMHEQVPLFLIAHSMVYIPVRKEVKGYIMDPLSLHNFNQVSIEK</sequence>
<dbReference type="OrthoDB" id="9801912at2"/>
<dbReference type="GO" id="GO:0042938">
    <property type="term" value="P:dipeptide transport"/>
    <property type="evidence" value="ECO:0007669"/>
    <property type="project" value="TreeGrafter"/>
</dbReference>
<dbReference type="FunFam" id="3.40.190.10:FF:000036">
    <property type="entry name" value="Dipeptide ABC transporter, substrate-binding protein"/>
    <property type="match status" value="1"/>
</dbReference>
<evidence type="ECO:0000256" key="2">
    <source>
        <dbReference type="ARBA" id="ARBA00022729"/>
    </source>
</evidence>
<evidence type="ECO:0000313" key="6">
    <source>
        <dbReference type="Proteomes" id="UP000030901"/>
    </source>
</evidence>
<evidence type="ECO:0000256" key="3">
    <source>
        <dbReference type="SAM" id="SignalP"/>
    </source>
</evidence>
<dbReference type="PANTHER" id="PTHR30290:SF38">
    <property type="entry name" value="D,D-DIPEPTIDE-BINDING PERIPLASMIC PROTEIN DDPA-RELATED"/>
    <property type="match status" value="1"/>
</dbReference>
<name>A0A0A7RYC0_FRIPE</name>
<dbReference type="FunFam" id="3.90.76.10:FF:000002">
    <property type="entry name" value="Dipeptide ABC transporter, substrate-binding protein"/>
    <property type="match status" value="1"/>
</dbReference>
<dbReference type="PIRSF" id="PIRSF002741">
    <property type="entry name" value="MppA"/>
    <property type="match status" value="1"/>
</dbReference>
<dbReference type="SUPFAM" id="SSF53850">
    <property type="entry name" value="Periplasmic binding protein-like II"/>
    <property type="match status" value="1"/>
</dbReference>
<dbReference type="FunFam" id="3.10.105.10:FF:000002">
    <property type="entry name" value="Dipeptide ABC transporter, substrate-binding protein"/>
    <property type="match status" value="1"/>
</dbReference>
<dbReference type="Gene3D" id="3.90.76.10">
    <property type="entry name" value="Dipeptide-binding Protein, Domain 1"/>
    <property type="match status" value="1"/>
</dbReference>
<dbReference type="InterPro" id="IPR030678">
    <property type="entry name" value="Peptide/Ni-bd"/>
</dbReference>
<reference evidence="5 6" key="1">
    <citation type="journal article" date="2014" name="Appl. Environ. Microbiol.">
        <title>Gut symbionts from distinct hosts exhibit genotoxic activity via divergent colibactin biosynthetic pathways.</title>
        <authorList>
            <person name="Engel P."/>
            <person name="Vizcaino M.I."/>
            <person name="Crawford J.M."/>
        </authorList>
    </citation>
    <scope>NUCLEOTIDE SEQUENCE [LARGE SCALE GENOMIC DNA]</scope>
    <source>
        <strain evidence="5 6">PEB0191</strain>
    </source>
</reference>
<dbReference type="KEGG" id="fpp:FPB0191_00462"/>
<evidence type="ECO:0000313" key="5">
    <source>
        <dbReference type="EMBL" id="AJA44294.1"/>
    </source>
</evidence>
<dbReference type="Pfam" id="PF00496">
    <property type="entry name" value="SBP_bac_5"/>
    <property type="match status" value="1"/>
</dbReference>
<accession>A0A0A7RYC0</accession>
<proteinExistence type="inferred from homology"/>
<feature type="chain" id="PRO_5002033692" evidence="3">
    <location>
        <begin position="29"/>
        <end position="537"/>
    </location>
</feature>
<keyword evidence="6" id="KW-1185">Reference proteome</keyword>
<keyword evidence="2 3" id="KW-0732">Signal</keyword>
<gene>
    <name evidence="5" type="ORF">FPB0191_00462</name>
</gene>
<dbReference type="PANTHER" id="PTHR30290">
    <property type="entry name" value="PERIPLASMIC BINDING COMPONENT OF ABC TRANSPORTER"/>
    <property type="match status" value="1"/>
</dbReference>
<dbReference type="Gene3D" id="3.40.190.10">
    <property type="entry name" value="Periplasmic binding protein-like II"/>
    <property type="match status" value="1"/>
</dbReference>
<dbReference type="EMBL" id="CP009056">
    <property type="protein sequence ID" value="AJA44294.1"/>
    <property type="molecule type" value="Genomic_DNA"/>
</dbReference>
<evidence type="ECO:0000256" key="1">
    <source>
        <dbReference type="ARBA" id="ARBA00005695"/>
    </source>
</evidence>
<dbReference type="STRING" id="1267021.FPB0191_00462"/>
<dbReference type="HOGENOM" id="CLU_017028_7_0_6"/>